<proteinExistence type="predicted"/>
<name>A0A438HC58_VITVI</name>
<evidence type="ECO:0000259" key="1">
    <source>
        <dbReference type="Pfam" id="PF10551"/>
    </source>
</evidence>
<dbReference type="Proteomes" id="UP000288805">
    <property type="component" value="Unassembled WGS sequence"/>
</dbReference>
<accession>A0A438HC58</accession>
<sequence length="504" mass="57863">MTLSNSVYLQLMQSVKEKTIKREFEVKEEDVVNDDAYTGGTYHLGGNDLKEKVLKGISDEEVYKLQFDCINEAETFYNMLEKVAGFSIRKDDLKRDKNGDTISRKKDGKWIVKEFIREHNHNLVDAINTQFLRSHRTISNPDKAQVDVLCKVGVKTTQIMDYMVKQSGRHQHVGFTQKDMYNHVDAMRRIEIKDGDAEAALAYLDVLAFDTMYRTNAYKKPLVVLVGVNHHHPTVVFGSALLIDESVGTYEWVLETFLIAMMNRKPISVVTDGDKAMRKAIKKVLPHACHRLCSWHLQRNAFTNVHIKDFASIFARVILRIRQNEAKTDFESNNSSPVLSTKLSILENHAATVYTKESFLKFREEMKNAELFFVVGLVEHLEEIPHSCILKRWTKLAKMHTRSTPKNQTNNDMDRFVRYGSLSSMCNKLSYYAFDTSSSFLEVKNEIENLTVRMEELYNTNLKWKKVAGDGATSPNQVHDPNIVKTKGNLGKVATNFQKGRRCN</sequence>
<dbReference type="InterPro" id="IPR018289">
    <property type="entry name" value="MULE_transposase_dom"/>
</dbReference>
<evidence type="ECO:0000313" key="2">
    <source>
        <dbReference type="EMBL" id="RVW82052.1"/>
    </source>
</evidence>
<dbReference type="PANTHER" id="PTHR47718">
    <property type="entry name" value="OS01G0519700 PROTEIN"/>
    <property type="match status" value="1"/>
</dbReference>
<dbReference type="Pfam" id="PF10551">
    <property type="entry name" value="MULE"/>
    <property type="match status" value="1"/>
</dbReference>
<feature type="domain" description="MULE transposase" evidence="1">
    <location>
        <begin position="206"/>
        <end position="299"/>
    </location>
</feature>
<evidence type="ECO:0000313" key="3">
    <source>
        <dbReference type="Proteomes" id="UP000288805"/>
    </source>
</evidence>
<dbReference type="EMBL" id="QGNW01000245">
    <property type="protein sequence ID" value="RVW82052.1"/>
    <property type="molecule type" value="Genomic_DNA"/>
</dbReference>
<gene>
    <name evidence="2" type="primary">FRS5_23</name>
    <name evidence="2" type="ORF">CK203_049110</name>
</gene>
<reference evidence="2 3" key="1">
    <citation type="journal article" date="2018" name="PLoS Genet.">
        <title>Population sequencing reveals clonal diversity and ancestral inbreeding in the grapevine cultivar Chardonnay.</title>
        <authorList>
            <person name="Roach M.J."/>
            <person name="Johnson D.L."/>
            <person name="Bohlmann J."/>
            <person name="van Vuuren H.J."/>
            <person name="Jones S.J."/>
            <person name="Pretorius I.S."/>
            <person name="Schmidt S.A."/>
            <person name="Borneman A.R."/>
        </authorList>
    </citation>
    <scope>NUCLEOTIDE SEQUENCE [LARGE SCALE GENOMIC DNA]</scope>
    <source>
        <strain evidence="3">cv. Chardonnay</strain>
        <tissue evidence="2">Leaf</tissue>
    </source>
</reference>
<dbReference type="PANTHER" id="PTHR47718:SF17">
    <property type="entry name" value="PROTEIN FAR1-RELATED SEQUENCE 5-LIKE"/>
    <property type="match status" value="1"/>
</dbReference>
<dbReference type="AlphaFoldDB" id="A0A438HC58"/>
<organism evidence="2 3">
    <name type="scientific">Vitis vinifera</name>
    <name type="common">Grape</name>
    <dbReference type="NCBI Taxonomy" id="29760"/>
    <lineage>
        <taxon>Eukaryota</taxon>
        <taxon>Viridiplantae</taxon>
        <taxon>Streptophyta</taxon>
        <taxon>Embryophyta</taxon>
        <taxon>Tracheophyta</taxon>
        <taxon>Spermatophyta</taxon>
        <taxon>Magnoliopsida</taxon>
        <taxon>eudicotyledons</taxon>
        <taxon>Gunneridae</taxon>
        <taxon>Pentapetalae</taxon>
        <taxon>rosids</taxon>
        <taxon>Vitales</taxon>
        <taxon>Vitaceae</taxon>
        <taxon>Viteae</taxon>
        <taxon>Vitis</taxon>
    </lineage>
</organism>
<comment type="caution">
    <text evidence="2">The sequence shown here is derived from an EMBL/GenBank/DDBJ whole genome shotgun (WGS) entry which is preliminary data.</text>
</comment>
<protein>
    <submittedName>
        <fullName evidence="2">Protein FAR1-related sequence 5</fullName>
    </submittedName>
</protein>